<name>A0A937AI74_9BACT</name>
<keyword evidence="1" id="KW-0732">Signal</keyword>
<proteinExistence type="predicted"/>
<dbReference type="Gene3D" id="3.30.1360.180">
    <property type="match status" value="1"/>
</dbReference>
<feature type="chain" id="PRO_5036944788" evidence="1">
    <location>
        <begin position="19"/>
        <end position="408"/>
    </location>
</feature>
<evidence type="ECO:0000313" key="2">
    <source>
        <dbReference type="EMBL" id="MBL0766889.1"/>
    </source>
</evidence>
<gene>
    <name evidence="2" type="ORF">JKP34_16590</name>
</gene>
<dbReference type="GO" id="GO:0016787">
    <property type="term" value="F:hydrolase activity"/>
    <property type="evidence" value="ECO:0007669"/>
    <property type="project" value="UniProtKB-ARBA"/>
</dbReference>
<evidence type="ECO:0000256" key="1">
    <source>
        <dbReference type="SAM" id="SignalP"/>
    </source>
</evidence>
<feature type="signal peptide" evidence="1">
    <location>
        <begin position="1"/>
        <end position="18"/>
    </location>
</feature>
<dbReference type="InterPro" id="IPR002591">
    <property type="entry name" value="Phosphodiest/P_Trfase"/>
</dbReference>
<dbReference type="InterPro" id="IPR017850">
    <property type="entry name" value="Alkaline_phosphatase_core_sf"/>
</dbReference>
<comment type="caution">
    <text evidence="2">The sequence shown here is derived from an EMBL/GenBank/DDBJ whole genome shotgun (WGS) entry which is preliminary data.</text>
</comment>
<dbReference type="Pfam" id="PF01663">
    <property type="entry name" value="Phosphodiest"/>
    <property type="match status" value="1"/>
</dbReference>
<dbReference type="EMBL" id="JAERQG010000004">
    <property type="protein sequence ID" value="MBL0766889.1"/>
    <property type="molecule type" value="Genomic_DNA"/>
</dbReference>
<organism evidence="2 3">
    <name type="scientific">Marivirga atlantica</name>
    <dbReference type="NCBI Taxonomy" id="1548457"/>
    <lineage>
        <taxon>Bacteria</taxon>
        <taxon>Pseudomonadati</taxon>
        <taxon>Bacteroidota</taxon>
        <taxon>Cytophagia</taxon>
        <taxon>Cytophagales</taxon>
        <taxon>Marivirgaceae</taxon>
        <taxon>Marivirga</taxon>
    </lineage>
</organism>
<reference evidence="2" key="1">
    <citation type="submission" date="2021-01" db="EMBL/GenBank/DDBJ databases">
        <title>Marivirga sp. nov., isolated from intertidal surface sediments.</title>
        <authorList>
            <person name="Zhang M."/>
        </authorList>
    </citation>
    <scope>NUCLEOTIDE SEQUENCE</scope>
    <source>
        <strain evidence="2">SM1354</strain>
    </source>
</reference>
<evidence type="ECO:0000313" key="3">
    <source>
        <dbReference type="Proteomes" id="UP000642920"/>
    </source>
</evidence>
<dbReference type="CDD" id="cd16018">
    <property type="entry name" value="Enpp"/>
    <property type="match status" value="1"/>
</dbReference>
<accession>A0A937AI74</accession>
<dbReference type="Proteomes" id="UP000642920">
    <property type="component" value="Unassembled WGS sequence"/>
</dbReference>
<dbReference type="PANTHER" id="PTHR10151">
    <property type="entry name" value="ECTONUCLEOTIDE PYROPHOSPHATASE/PHOSPHODIESTERASE"/>
    <property type="match status" value="1"/>
</dbReference>
<sequence>MKMRLVLFYLCFASLGFAQNKQKPQQYVVLVSFDGFRHDYVKLYNTPNFDKLIKKGVSAKSLIPSFPSKTFPNHYTLVTGLYPAHHGLVDNNFLDRDRAEVYTMSKRALVQDDYYYGGQPLWQYVHKFGLKSASYFWVGSEAPINGSYPDYYYQYDGSVSNEQRIKQVTKWLKLPADKRPQFISLYFSLVDSQGHRNGPVSAGAAQAVEEADRLLGKLMKQISKNDLAINLIVVSDHGMRQLANKQETFLQLDDFVDLNSPDYKVVNSGTHAQVYFSDSSKIDELFNGLSNQQFIKVYKKGKFPEHCNYNVKSNRIGDLIITTAENNKVLSTRNWSPGDSDYIGVHGYDPIIEDMHGIFYAKGPAFKNGIRTASFENIHVYPLICQILGIPIPDDIDGTIEKLSSILK</sequence>
<dbReference type="SUPFAM" id="SSF53649">
    <property type="entry name" value="Alkaline phosphatase-like"/>
    <property type="match status" value="1"/>
</dbReference>
<dbReference type="Gene3D" id="3.40.720.10">
    <property type="entry name" value="Alkaline Phosphatase, subunit A"/>
    <property type="match status" value="1"/>
</dbReference>
<keyword evidence="3" id="KW-1185">Reference proteome</keyword>
<dbReference type="PANTHER" id="PTHR10151:SF120">
    <property type="entry name" value="BIS(5'-ADENOSYL)-TRIPHOSPHATASE"/>
    <property type="match status" value="1"/>
</dbReference>
<dbReference type="AlphaFoldDB" id="A0A937AI74"/>
<protein>
    <submittedName>
        <fullName evidence="2">Alkaline phosphatase family protein</fullName>
    </submittedName>
</protein>